<sequence>MFYVSILTRGVINLDISKVEYLQVKLSETSTLAELLGEELENFRPLLDSPSDKEDELKHLRLLAFSLQQRFNVMETLQDVANQSIKDIANDLQQFINDYYAERQREAEKHA</sequence>
<proteinExistence type="predicted"/>
<dbReference type="EMBL" id="JBHTLH010000043">
    <property type="protein sequence ID" value="MFD1126269.1"/>
    <property type="molecule type" value="Genomic_DNA"/>
</dbReference>
<keyword evidence="2" id="KW-1185">Reference proteome</keyword>
<comment type="caution">
    <text evidence="1">The sequence shown here is derived from an EMBL/GenBank/DDBJ whole genome shotgun (WGS) entry which is preliminary data.</text>
</comment>
<organism evidence="1 2">
    <name type="scientific">Lentilactobacillus raoultii</name>
    <dbReference type="NCBI Taxonomy" id="1987503"/>
    <lineage>
        <taxon>Bacteria</taxon>
        <taxon>Bacillati</taxon>
        <taxon>Bacillota</taxon>
        <taxon>Bacilli</taxon>
        <taxon>Lactobacillales</taxon>
        <taxon>Lactobacillaceae</taxon>
        <taxon>Lentilactobacillus</taxon>
    </lineage>
</organism>
<name>A0ABW3PMV8_9LACO</name>
<evidence type="ECO:0000313" key="1">
    <source>
        <dbReference type="EMBL" id="MFD1126269.1"/>
    </source>
</evidence>
<reference evidence="2" key="1">
    <citation type="journal article" date="2019" name="Int. J. Syst. Evol. Microbiol.">
        <title>The Global Catalogue of Microorganisms (GCM) 10K type strain sequencing project: providing services to taxonomists for standard genome sequencing and annotation.</title>
        <authorList>
            <consortium name="The Broad Institute Genomics Platform"/>
            <consortium name="The Broad Institute Genome Sequencing Center for Infectious Disease"/>
            <person name="Wu L."/>
            <person name="Ma J."/>
        </authorList>
    </citation>
    <scope>NUCLEOTIDE SEQUENCE [LARGE SCALE GENOMIC DNA]</scope>
    <source>
        <strain evidence="2">CCUG 71848</strain>
    </source>
</reference>
<evidence type="ECO:0000313" key="2">
    <source>
        <dbReference type="Proteomes" id="UP001597156"/>
    </source>
</evidence>
<protein>
    <submittedName>
        <fullName evidence="1">Uncharacterized protein</fullName>
    </submittedName>
</protein>
<dbReference type="Proteomes" id="UP001597156">
    <property type="component" value="Unassembled WGS sequence"/>
</dbReference>
<accession>A0ABW3PMV8</accession>
<gene>
    <name evidence="1" type="ORF">ACFQ22_13050</name>
</gene>
<dbReference type="RefSeq" id="WP_121977254.1">
    <property type="nucleotide sequence ID" value="NZ_JBHTLH010000043.1"/>
</dbReference>